<evidence type="ECO:0000313" key="2">
    <source>
        <dbReference type="Proteomes" id="UP000826656"/>
    </source>
</evidence>
<accession>A0ABQ7V8H1</accession>
<organism evidence="1 2">
    <name type="scientific">Solanum tuberosum</name>
    <name type="common">Potato</name>
    <dbReference type="NCBI Taxonomy" id="4113"/>
    <lineage>
        <taxon>Eukaryota</taxon>
        <taxon>Viridiplantae</taxon>
        <taxon>Streptophyta</taxon>
        <taxon>Embryophyta</taxon>
        <taxon>Tracheophyta</taxon>
        <taxon>Spermatophyta</taxon>
        <taxon>Magnoliopsida</taxon>
        <taxon>eudicotyledons</taxon>
        <taxon>Gunneridae</taxon>
        <taxon>Pentapetalae</taxon>
        <taxon>asterids</taxon>
        <taxon>lamiids</taxon>
        <taxon>Solanales</taxon>
        <taxon>Solanaceae</taxon>
        <taxon>Solanoideae</taxon>
        <taxon>Solaneae</taxon>
        <taxon>Solanum</taxon>
    </lineage>
</organism>
<gene>
    <name evidence="1" type="ORF">KY290_016456</name>
</gene>
<reference evidence="1 2" key="1">
    <citation type="journal article" date="2021" name="bioRxiv">
        <title>Chromosome-scale and haplotype-resolved genome assembly of a tetraploid potato cultivar.</title>
        <authorList>
            <person name="Sun H."/>
            <person name="Jiao W.-B."/>
            <person name="Krause K."/>
            <person name="Campoy J.A."/>
            <person name="Goel M."/>
            <person name="Folz-Donahue K."/>
            <person name="Kukat C."/>
            <person name="Huettel B."/>
            <person name="Schneeberger K."/>
        </authorList>
    </citation>
    <scope>NUCLEOTIDE SEQUENCE [LARGE SCALE GENOMIC DNA]</scope>
    <source>
        <strain evidence="1">SolTubOtavaFocal</strain>
        <tissue evidence="1">Leaves</tissue>
    </source>
</reference>
<dbReference type="EMBL" id="JAIVGD010000013">
    <property type="protein sequence ID" value="KAH0760383.1"/>
    <property type="molecule type" value="Genomic_DNA"/>
</dbReference>
<dbReference type="Proteomes" id="UP000826656">
    <property type="component" value="Unassembled WGS sequence"/>
</dbReference>
<keyword evidence="2" id="KW-1185">Reference proteome</keyword>
<proteinExistence type="predicted"/>
<sequence length="98" mass="11651">MEEFEFEIQVLFWIRLLDFRDLVEFSDVNGLLDFTRKEEEENVREEEEDQYGQWGRVCCLLMVLVSGFVEKEEEAYRNGVGFGCLGIAVYCMLGWKLY</sequence>
<evidence type="ECO:0000313" key="1">
    <source>
        <dbReference type="EMBL" id="KAH0760383.1"/>
    </source>
</evidence>
<comment type="caution">
    <text evidence="1">The sequence shown here is derived from an EMBL/GenBank/DDBJ whole genome shotgun (WGS) entry which is preliminary data.</text>
</comment>
<name>A0ABQ7V8H1_SOLTU</name>
<protein>
    <submittedName>
        <fullName evidence="1">Uncharacterized protein</fullName>
    </submittedName>
</protein>